<evidence type="ECO:0000313" key="9">
    <source>
        <dbReference type="Proteomes" id="UP000546235"/>
    </source>
</evidence>
<name>A0A7K6TDU2_CALNI</name>
<keyword evidence="5" id="KW-0378">Hydrolase</keyword>
<dbReference type="Gene3D" id="3.30.70.270">
    <property type="match status" value="1"/>
</dbReference>
<protein>
    <submittedName>
        <fullName evidence="8">POK25 protein</fullName>
    </submittedName>
</protein>
<keyword evidence="3" id="KW-0540">Nuclease</keyword>
<dbReference type="PANTHER" id="PTHR41694">
    <property type="entry name" value="ENDOGENOUS RETROVIRUS GROUP K MEMBER POL PROTEIN"/>
    <property type="match status" value="1"/>
</dbReference>
<dbReference type="InterPro" id="IPR043502">
    <property type="entry name" value="DNA/RNA_pol_sf"/>
</dbReference>
<sequence length="56" mass="6445">PWKYLGWEITKTTITPRKLQIRTEIAPLNDVQKLVGDLNWVRNICGITNEDPSPLV</sequence>
<dbReference type="InterPro" id="IPR010661">
    <property type="entry name" value="RVT_thumb"/>
</dbReference>
<dbReference type="InterPro" id="IPR043128">
    <property type="entry name" value="Rev_trsase/Diguanyl_cyclase"/>
</dbReference>
<dbReference type="AlphaFoldDB" id="A0A7K6TDU2"/>
<evidence type="ECO:0000256" key="2">
    <source>
        <dbReference type="ARBA" id="ARBA00022695"/>
    </source>
</evidence>
<feature type="non-terminal residue" evidence="8">
    <location>
        <position position="1"/>
    </location>
</feature>
<proteinExistence type="predicted"/>
<dbReference type="SUPFAM" id="SSF56672">
    <property type="entry name" value="DNA/RNA polymerases"/>
    <property type="match status" value="1"/>
</dbReference>
<evidence type="ECO:0000256" key="6">
    <source>
        <dbReference type="ARBA" id="ARBA00022918"/>
    </source>
</evidence>
<feature type="domain" description="Reverse transcriptase thumb" evidence="7">
    <location>
        <begin position="17"/>
        <end position="55"/>
    </location>
</feature>
<dbReference type="PANTHER" id="PTHR41694:SF3">
    <property type="entry name" value="RNA-DIRECTED DNA POLYMERASE-RELATED"/>
    <property type="match status" value="1"/>
</dbReference>
<evidence type="ECO:0000313" key="8">
    <source>
        <dbReference type="EMBL" id="NWX08428.1"/>
    </source>
</evidence>
<gene>
    <name evidence="8" type="primary">Ervk25_0</name>
    <name evidence="8" type="ORF">CALNIC_R15453</name>
</gene>
<reference evidence="8 9" key="1">
    <citation type="submission" date="2019-09" db="EMBL/GenBank/DDBJ databases">
        <title>Bird 10,000 Genomes (B10K) Project - Family phase.</title>
        <authorList>
            <person name="Zhang G."/>
        </authorList>
    </citation>
    <scope>NUCLEOTIDE SEQUENCE [LARGE SCALE GENOMIC DNA]</scope>
    <source>
        <strain evidence="8">OUT-0007</strain>
        <tissue evidence="8">Blood</tissue>
    </source>
</reference>
<keyword evidence="4" id="KW-0255">Endonuclease</keyword>
<keyword evidence="9" id="KW-1185">Reference proteome</keyword>
<accession>A0A7K6TDU2</accession>
<evidence type="ECO:0000256" key="5">
    <source>
        <dbReference type="ARBA" id="ARBA00022801"/>
    </source>
</evidence>
<keyword evidence="6" id="KW-0695">RNA-directed DNA polymerase</keyword>
<dbReference type="GO" id="GO:0035613">
    <property type="term" value="F:RNA stem-loop binding"/>
    <property type="evidence" value="ECO:0007669"/>
    <property type="project" value="TreeGrafter"/>
</dbReference>
<dbReference type="Pfam" id="PF06817">
    <property type="entry name" value="RVT_thumb"/>
    <property type="match status" value="1"/>
</dbReference>
<evidence type="ECO:0000256" key="4">
    <source>
        <dbReference type="ARBA" id="ARBA00022759"/>
    </source>
</evidence>
<feature type="non-terminal residue" evidence="8">
    <location>
        <position position="56"/>
    </location>
</feature>
<evidence type="ECO:0000256" key="3">
    <source>
        <dbReference type="ARBA" id="ARBA00022722"/>
    </source>
</evidence>
<keyword evidence="1" id="KW-0808">Transferase</keyword>
<dbReference type="GO" id="GO:0004519">
    <property type="term" value="F:endonuclease activity"/>
    <property type="evidence" value="ECO:0007669"/>
    <property type="project" value="UniProtKB-KW"/>
</dbReference>
<evidence type="ECO:0000259" key="7">
    <source>
        <dbReference type="Pfam" id="PF06817"/>
    </source>
</evidence>
<evidence type="ECO:0000256" key="1">
    <source>
        <dbReference type="ARBA" id="ARBA00022679"/>
    </source>
</evidence>
<dbReference type="Proteomes" id="UP000546235">
    <property type="component" value="Unassembled WGS sequence"/>
</dbReference>
<comment type="caution">
    <text evidence="8">The sequence shown here is derived from an EMBL/GenBank/DDBJ whole genome shotgun (WGS) entry which is preliminary data.</text>
</comment>
<dbReference type="GO" id="GO:0016787">
    <property type="term" value="F:hydrolase activity"/>
    <property type="evidence" value="ECO:0007669"/>
    <property type="project" value="UniProtKB-KW"/>
</dbReference>
<organism evidence="8 9">
    <name type="scientific">Caloenas nicobarica</name>
    <name type="common">Nicobar pigeon</name>
    <dbReference type="NCBI Taxonomy" id="187106"/>
    <lineage>
        <taxon>Eukaryota</taxon>
        <taxon>Metazoa</taxon>
        <taxon>Chordata</taxon>
        <taxon>Craniata</taxon>
        <taxon>Vertebrata</taxon>
        <taxon>Euteleostomi</taxon>
        <taxon>Archelosauria</taxon>
        <taxon>Archosauria</taxon>
        <taxon>Dinosauria</taxon>
        <taxon>Saurischia</taxon>
        <taxon>Theropoda</taxon>
        <taxon>Coelurosauria</taxon>
        <taxon>Aves</taxon>
        <taxon>Neognathae</taxon>
        <taxon>Neoaves</taxon>
        <taxon>Columbimorphae</taxon>
        <taxon>Columbiformes</taxon>
        <taxon>Columbidae</taxon>
        <taxon>Caloenas</taxon>
    </lineage>
</organism>
<keyword evidence="2" id="KW-0548">Nucleotidyltransferase</keyword>
<dbReference type="GO" id="GO:0003964">
    <property type="term" value="F:RNA-directed DNA polymerase activity"/>
    <property type="evidence" value="ECO:0007669"/>
    <property type="project" value="UniProtKB-KW"/>
</dbReference>
<dbReference type="EMBL" id="VZSB01003112">
    <property type="protein sequence ID" value="NWX08428.1"/>
    <property type="molecule type" value="Genomic_DNA"/>
</dbReference>